<comment type="caution">
    <text evidence="2">The sequence shown here is derived from an EMBL/GenBank/DDBJ whole genome shotgun (WGS) entry which is preliminary data.</text>
</comment>
<keyword evidence="3" id="KW-1185">Reference proteome</keyword>
<proteinExistence type="predicted"/>
<dbReference type="EMBL" id="JAWZYT010005913">
    <property type="protein sequence ID" value="KAK4289295.1"/>
    <property type="molecule type" value="Genomic_DNA"/>
</dbReference>
<dbReference type="Proteomes" id="UP001292094">
    <property type="component" value="Unassembled WGS sequence"/>
</dbReference>
<evidence type="ECO:0000313" key="2">
    <source>
        <dbReference type="EMBL" id="KAK4289295.1"/>
    </source>
</evidence>
<evidence type="ECO:0000256" key="1">
    <source>
        <dbReference type="SAM" id="MobiDB-lite"/>
    </source>
</evidence>
<protein>
    <submittedName>
        <fullName evidence="2">Uncharacterized protein</fullName>
    </submittedName>
</protein>
<feature type="region of interest" description="Disordered" evidence="1">
    <location>
        <begin position="67"/>
        <end position="86"/>
    </location>
</feature>
<organism evidence="2 3">
    <name type="scientific">Petrolisthes manimaculis</name>
    <dbReference type="NCBI Taxonomy" id="1843537"/>
    <lineage>
        <taxon>Eukaryota</taxon>
        <taxon>Metazoa</taxon>
        <taxon>Ecdysozoa</taxon>
        <taxon>Arthropoda</taxon>
        <taxon>Crustacea</taxon>
        <taxon>Multicrustacea</taxon>
        <taxon>Malacostraca</taxon>
        <taxon>Eumalacostraca</taxon>
        <taxon>Eucarida</taxon>
        <taxon>Decapoda</taxon>
        <taxon>Pleocyemata</taxon>
        <taxon>Anomura</taxon>
        <taxon>Galatheoidea</taxon>
        <taxon>Porcellanidae</taxon>
        <taxon>Petrolisthes</taxon>
    </lineage>
</organism>
<accession>A0AAE1TN05</accession>
<reference evidence="2" key="1">
    <citation type="submission" date="2023-11" db="EMBL/GenBank/DDBJ databases">
        <title>Genome assemblies of two species of porcelain crab, Petrolisthes cinctipes and Petrolisthes manimaculis (Anomura: Porcellanidae).</title>
        <authorList>
            <person name="Angst P."/>
        </authorList>
    </citation>
    <scope>NUCLEOTIDE SEQUENCE</scope>
    <source>
        <strain evidence="2">PB745_02</strain>
        <tissue evidence="2">Gill</tissue>
    </source>
</reference>
<name>A0AAE1TN05_9EUCA</name>
<evidence type="ECO:0000313" key="3">
    <source>
        <dbReference type="Proteomes" id="UP001292094"/>
    </source>
</evidence>
<dbReference type="AlphaFoldDB" id="A0AAE1TN05"/>
<gene>
    <name evidence="2" type="ORF">Pmani_037730</name>
</gene>
<sequence length="86" mass="8964">MDGVEWKGVGKDGVEWKGVGKDGVEWKGVGKDGVEWKGVGKDGVEWRGVGKDGGVGWVDVAPANLPANHQPLLEPAKTSANGAPRC</sequence>